<proteinExistence type="predicted"/>
<evidence type="ECO:0000313" key="2">
    <source>
        <dbReference type="EMBL" id="KAE8038045.1"/>
    </source>
</evidence>
<gene>
    <name evidence="2" type="ORF">FH972_010591</name>
</gene>
<name>A0A660KRX0_9ROSI</name>
<dbReference type="Proteomes" id="UP000327013">
    <property type="component" value="Chromosome 4"/>
</dbReference>
<organism evidence="2 3">
    <name type="scientific">Carpinus fangiana</name>
    <dbReference type="NCBI Taxonomy" id="176857"/>
    <lineage>
        <taxon>Eukaryota</taxon>
        <taxon>Viridiplantae</taxon>
        <taxon>Streptophyta</taxon>
        <taxon>Embryophyta</taxon>
        <taxon>Tracheophyta</taxon>
        <taxon>Spermatophyta</taxon>
        <taxon>Magnoliopsida</taxon>
        <taxon>eudicotyledons</taxon>
        <taxon>Gunneridae</taxon>
        <taxon>Pentapetalae</taxon>
        <taxon>rosids</taxon>
        <taxon>fabids</taxon>
        <taxon>Fagales</taxon>
        <taxon>Betulaceae</taxon>
        <taxon>Carpinus</taxon>
    </lineage>
</organism>
<dbReference type="EMBL" id="CM017324">
    <property type="protein sequence ID" value="KAE8038045.1"/>
    <property type="molecule type" value="Genomic_DNA"/>
</dbReference>
<feature type="region of interest" description="Disordered" evidence="1">
    <location>
        <begin position="72"/>
        <end position="112"/>
    </location>
</feature>
<dbReference type="SUPFAM" id="SSF56112">
    <property type="entry name" value="Protein kinase-like (PK-like)"/>
    <property type="match status" value="1"/>
</dbReference>
<dbReference type="InterPro" id="IPR011009">
    <property type="entry name" value="Kinase-like_dom_sf"/>
</dbReference>
<evidence type="ECO:0000313" key="3">
    <source>
        <dbReference type="Proteomes" id="UP000327013"/>
    </source>
</evidence>
<dbReference type="AlphaFoldDB" id="A0A660KRX0"/>
<dbReference type="OrthoDB" id="25592at2759"/>
<evidence type="ECO:0000256" key="1">
    <source>
        <dbReference type="SAM" id="MobiDB-lite"/>
    </source>
</evidence>
<reference evidence="2 3" key="1">
    <citation type="submission" date="2019-06" db="EMBL/GenBank/DDBJ databases">
        <title>A chromosomal-level reference genome of Carpinus fangiana (Coryloideae, Betulaceae).</title>
        <authorList>
            <person name="Yang X."/>
            <person name="Wang Z."/>
            <person name="Zhang L."/>
            <person name="Hao G."/>
            <person name="Liu J."/>
            <person name="Yang Y."/>
        </authorList>
    </citation>
    <scope>NUCLEOTIDE SEQUENCE [LARGE SCALE GENOMIC DNA]</scope>
    <source>
        <strain evidence="2">Cfa_2016G</strain>
        <tissue evidence="2">Leaf</tissue>
    </source>
</reference>
<evidence type="ECO:0008006" key="4">
    <source>
        <dbReference type="Google" id="ProtNLM"/>
    </source>
</evidence>
<keyword evidence="3" id="KW-1185">Reference proteome</keyword>
<protein>
    <recommendedName>
        <fullName evidence="4">Protein kinase domain-containing protein</fullName>
    </recommendedName>
</protein>
<sequence length="121" mass="13319">MTKRYDCQGTPLYISLESFLVGEIKGCLGCVVVEMISGRPAWDCTSGMDDLVIQITTKVFCMGPNRKMDEVPPPLGFGPISKRPSLPKTLPPPLGFESISRKPTFRKNLPPPGIRSKRILA</sequence>
<accession>A0A660KRX0</accession>